<feature type="domain" description="YknX-like C-terminal permuted SH3-like" evidence="12">
    <location>
        <begin position="317"/>
        <end position="384"/>
    </location>
</feature>
<evidence type="ECO:0000259" key="10">
    <source>
        <dbReference type="Pfam" id="PF25917"/>
    </source>
</evidence>
<dbReference type="InterPro" id="IPR006143">
    <property type="entry name" value="RND_pump_MFP"/>
</dbReference>
<keyword evidence="14" id="KW-1185">Reference proteome</keyword>
<keyword evidence="6" id="KW-0175">Coiled coil</keyword>
<dbReference type="Pfam" id="PF25917">
    <property type="entry name" value="BSH_RND"/>
    <property type="match status" value="1"/>
</dbReference>
<dbReference type="Pfam" id="PF25876">
    <property type="entry name" value="HH_MFP_RND"/>
    <property type="match status" value="1"/>
</dbReference>
<feature type="transmembrane region" description="Helical" evidence="8">
    <location>
        <begin position="21"/>
        <end position="38"/>
    </location>
</feature>
<keyword evidence="8" id="KW-0812">Transmembrane</keyword>
<protein>
    <submittedName>
        <fullName evidence="13">Membrane fusion protein, multidrug efflux system</fullName>
    </submittedName>
</protein>
<keyword evidence="4" id="KW-0997">Cell inner membrane</keyword>
<name>A0A1Y6D7I3_9GAMM</name>
<gene>
    <name evidence="13" type="ORF">SAMN02949497_3841</name>
</gene>
<dbReference type="GO" id="GO:0005886">
    <property type="term" value="C:plasma membrane"/>
    <property type="evidence" value="ECO:0007669"/>
    <property type="project" value="UniProtKB-SubCell"/>
</dbReference>
<evidence type="ECO:0000256" key="6">
    <source>
        <dbReference type="SAM" id="Coils"/>
    </source>
</evidence>
<dbReference type="InterPro" id="IPR058624">
    <property type="entry name" value="MdtA-like_HH"/>
</dbReference>
<evidence type="ECO:0000256" key="3">
    <source>
        <dbReference type="ARBA" id="ARBA00022475"/>
    </source>
</evidence>
<evidence type="ECO:0000259" key="11">
    <source>
        <dbReference type="Pfam" id="PF25944"/>
    </source>
</evidence>
<dbReference type="InterPro" id="IPR058637">
    <property type="entry name" value="YknX-like_C"/>
</dbReference>
<evidence type="ECO:0000256" key="1">
    <source>
        <dbReference type="ARBA" id="ARBA00004533"/>
    </source>
</evidence>
<dbReference type="GO" id="GO:0015562">
    <property type="term" value="F:efflux transmembrane transporter activity"/>
    <property type="evidence" value="ECO:0007669"/>
    <property type="project" value="TreeGrafter"/>
</dbReference>
<dbReference type="EMBL" id="FXAM01000001">
    <property type="protein sequence ID" value="SMF96442.1"/>
    <property type="molecule type" value="Genomic_DNA"/>
</dbReference>
<dbReference type="Gene3D" id="2.40.420.20">
    <property type="match status" value="1"/>
</dbReference>
<dbReference type="Gene3D" id="2.40.50.100">
    <property type="match status" value="1"/>
</dbReference>
<feature type="region of interest" description="Disordered" evidence="7">
    <location>
        <begin position="364"/>
        <end position="410"/>
    </location>
</feature>
<organism evidence="13 14">
    <name type="scientific">Methylomagnum ishizawai</name>
    <dbReference type="NCBI Taxonomy" id="1760988"/>
    <lineage>
        <taxon>Bacteria</taxon>
        <taxon>Pseudomonadati</taxon>
        <taxon>Pseudomonadota</taxon>
        <taxon>Gammaproteobacteria</taxon>
        <taxon>Methylococcales</taxon>
        <taxon>Methylococcaceae</taxon>
        <taxon>Methylomagnum</taxon>
    </lineage>
</organism>
<dbReference type="PANTHER" id="PTHR30469:SF12">
    <property type="entry name" value="MULTIDRUG RESISTANCE PROTEIN MDTA"/>
    <property type="match status" value="1"/>
</dbReference>
<dbReference type="NCBIfam" id="NF008589">
    <property type="entry name" value="PRK11556.1"/>
    <property type="match status" value="1"/>
</dbReference>
<evidence type="ECO:0000313" key="13">
    <source>
        <dbReference type="EMBL" id="SMF96442.1"/>
    </source>
</evidence>
<feature type="domain" description="Multidrug resistance protein MdtA-like barrel-sandwich hybrid" evidence="10">
    <location>
        <begin position="82"/>
        <end position="224"/>
    </location>
</feature>
<keyword evidence="3" id="KW-1003">Cell membrane</keyword>
<dbReference type="PANTHER" id="PTHR30469">
    <property type="entry name" value="MULTIDRUG RESISTANCE PROTEIN MDTA"/>
    <property type="match status" value="1"/>
</dbReference>
<dbReference type="InterPro" id="IPR058626">
    <property type="entry name" value="MdtA-like_b-barrel"/>
</dbReference>
<sequence>MKATETPQSAAIPPGFSKLRWLALLPLAALAAWTYQYFAATPPPAPPPARMAPAIPVAAATTTREDFPVYLNGLGTVTALHTVTVRPRVDGELIRVAYQEGQKVKQGELLAEIDPRPFNVQLQQAEGQLARDEALLQNAELDLQRYRTLLTQDSIAAQQVVTQESLVKQYQGTVETDRAQVANAKLQLTYARVTAPITGRVGLRLVDPGNIVQASDTGGLVVITQTEPIAVVFTLPEDELRPVMRRWHPGQEIPVTAYDRQGKNRLAEGVVYAVDNQVDPTTGTFKLKARFPNPDQALFSNQFVNIRMTLDTLAAVAVVPSAAIQHGVNGSFVYVVRDDRTVTVRPVATGPAEGNKTAVRQGLAPGERVVVDGTDKLREGTQVELVQRDGQRQPEPAEPKPEPPQRGQRP</sequence>
<keyword evidence="8" id="KW-1133">Transmembrane helix</keyword>
<dbReference type="Proteomes" id="UP000192923">
    <property type="component" value="Unassembled WGS sequence"/>
</dbReference>
<dbReference type="GO" id="GO:1990281">
    <property type="term" value="C:efflux pump complex"/>
    <property type="evidence" value="ECO:0007669"/>
    <property type="project" value="TreeGrafter"/>
</dbReference>
<dbReference type="OrthoDB" id="9783047at2"/>
<feature type="compositionally biased region" description="Basic and acidic residues" evidence="7">
    <location>
        <begin position="369"/>
        <end position="403"/>
    </location>
</feature>
<dbReference type="NCBIfam" id="TIGR01730">
    <property type="entry name" value="RND_mfp"/>
    <property type="match status" value="1"/>
</dbReference>
<dbReference type="SUPFAM" id="SSF111369">
    <property type="entry name" value="HlyD-like secretion proteins"/>
    <property type="match status" value="1"/>
</dbReference>
<dbReference type="Pfam" id="PF25989">
    <property type="entry name" value="YknX_C"/>
    <property type="match status" value="1"/>
</dbReference>
<dbReference type="Pfam" id="PF25944">
    <property type="entry name" value="Beta-barrel_RND"/>
    <property type="match status" value="1"/>
</dbReference>
<feature type="coiled-coil region" evidence="6">
    <location>
        <begin position="122"/>
        <end position="149"/>
    </location>
</feature>
<dbReference type="Gene3D" id="1.10.287.470">
    <property type="entry name" value="Helix hairpin bin"/>
    <property type="match status" value="1"/>
</dbReference>
<feature type="domain" description="Multidrug resistance protein MdtA-like alpha-helical hairpin" evidence="9">
    <location>
        <begin position="121"/>
        <end position="191"/>
    </location>
</feature>
<dbReference type="FunFam" id="2.40.420.20:FF:000001">
    <property type="entry name" value="Efflux RND transporter periplasmic adaptor subunit"/>
    <property type="match status" value="1"/>
</dbReference>
<dbReference type="RefSeq" id="WP_085215327.1">
    <property type="nucleotide sequence ID" value="NZ_FXAM01000001.1"/>
</dbReference>
<evidence type="ECO:0000256" key="2">
    <source>
        <dbReference type="ARBA" id="ARBA00009477"/>
    </source>
</evidence>
<dbReference type="STRING" id="1760988.SAMN02949497_3841"/>
<dbReference type="AlphaFoldDB" id="A0A1Y6D7I3"/>
<evidence type="ECO:0000313" key="14">
    <source>
        <dbReference type="Proteomes" id="UP000192923"/>
    </source>
</evidence>
<evidence type="ECO:0000256" key="4">
    <source>
        <dbReference type="ARBA" id="ARBA00022519"/>
    </source>
</evidence>
<evidence type="ECO:0000259" key="12">
    <source>
        <dbReference type="Pfam" id="PF25989"/>
    </source>
</evidence>
<evidence type="ECO:0000256" key="5">
    <source>
        <dbReference type="ARBA" id="ARBA00023136"/>
    </source>
</evidence>
<evidence type="ECO:0000256" key="8">
    <source>
        <dbReference type="SAM" id="Phobius"/>
    </source>
</evidence>
<evidence type="ECO:0000256" key="7">
    <source>
        <dbReference type="SAM" id="MobiDB-lite"/>
    </source>
</evidence>
<accession>A0A1Y6D7I3</accession>
<comment type="similarity">
    <text evidence="2">Belongs to the membrane fusion protein (MFP) (TC 8.A.1) family.</text>
</comment>
<evidence type="ECO:0000259" key="9">
    <source>
        <dbReference type="Pfam" id="PF25876"/>
    </source>
</evidence>
<feature type="domain" description="Multidrug resistance protein MdtA-like beta-barrel" evidence="11">
    <location>
        <begin position="228"/>
        <end position="312"/>
    </location>
</feature>
<dbReference type="InterPro" id="IPR058625">
    <property type="entry name" value="MdtA-like_BSH"/>
</dbReference>
<keyword evidence="5 8" id="KW-0472">Membrane</keyword>
<reference evidence="13 14" key="1">
    <citation type="submission" date="2016-12" db="EMBL/GenBank/DDBJ databases">
        <authorList>
            <person name="Song W.-J."/>
            <person name="Kurnit D.M."/>
        </authorList>
    </citation>
    <scope>NUCLEOTIDE SEQUENCE [LARGE SCALE GENOMIC DNA]</scope>
    <source>
        <strain evidence="13 14">175</strain>
    </source>
</reference>
<comment type="subcellular location">
    <subcellularLocation>
        <location evidence="1">Cell inner membrane</location>
    </subcellularLocation>
</comment>
<proteinExistence type="inferred from homology"/>
<dbReference type="Gene3D" id="2.40.30.170">
    <property type="match status" value="1"/>
</dbReference>